<sequence>MNPLTRRQFPAVLGAGVLFTGATMADDKKPDAPKGPSEAPFERDYTAPTFQPSWKKQQINRVLVQDFVIFAHSDLEMTKKLLAKEPALLNAAVDWGGGDWETALGAAAHMGNRDIALFLLAGGARMDLFASAMLGQLEIVKAMLTLQPKLIDAKGPHGFSLHWHANAGGTEAEKVLEYLQSVKKVELPKFPMKK</sequence>
<organism evidence="2 3">
    <name type="scientific">Limnoglobus roseus</name>
    <dbReference type="NCBI Taxonomy" id="2598579"/>
    <lineage>
        <taxon>Bacteria</taxon>
        <taxon>Pseudomonadati</taxon>
        <taxon>Planctomycetota</taxon>
        <taxon>Planctomycetia</taxon>
        <taxon>Gemmatales</taxon>
        <taxon>Gemmataceae</taxon>
        <taxon>Limnoglobus</taxon>
    </lineage>
</organism>
<feature type="region of interest" description="Disordered" evidence="1">
    <location>
        <begin position="24"/>
        <end position="45"/>
    </location>
</feature>
<accession>A0A5C1AB36</accession>
<dbReference type="InterPro" id="IPR036770">
    <property type="entry name" value="Ankyrin_rpt-contain_sf"/>
</dbReference>
<proteinExistence type="predicted"/>
<evidence type="ECO:0000313" key="3">
    <source>
        <dbReference type="Proteomes" id="UP000324974"/>
    </source>
</evidence>
<name>A0A5C1AB36_9BACT</name>
<reference evidence="3" key="1">
    <citation type="submission" date="2019-08" db="EMBL/GenBank/DDBJ databases">
        <title>Limnoglobus roseus gen. nov., sp. nov., a novel freshwater planctomycete with a giant genome from the family Gemmataceae.</title>
        <authorList>
            <person name="Kulichevskaya I.S."/>
            <person name="Naumoff D.G."/>
            <person name="Miroshnikov K."/>
            <person name="Ivanova A."/>
            <person name="Philippov D.A."/>
            <person name="Hakobyan A."/>
            <person name="Rijpstra I.C."/>
            <person name="Sinninghe Damste J.S."/>
            <person name="Liesack W."/>
            <person name="Dedysh S.N."/>
        </authorList>
    </citation>
    <scope>NUCLEOTIDE SEQUENCE [LARGE SCALE GENOMIC DNA]</scope>
    <source>
        <strain evidence="3">PX52</strain>
    </source>
</reference>
<dbReference type="SUPFAM" id="SSF48403">
    <property type="entry name" value="Ankyrin repeat"/>
    <property type="match status" value="1"/>
</dbReference>
<evidence type="ECO:0000313" key="2">
    <source>
        <dbReference type="EMBL" id="QEL14344.1"/>
    </source>
</evidence>
<dbReference type="EMBL" id="CP042425">
    <property type="protein sequence ID" value="QEL14344.1"/>
    <property type="molecule type" value="Genomic_DNA"/>
</dbReference>
<protein>
    <submittedName>
        <fullName evidence="2">Ankyrin repeat domain-containing protein</fullName>
    </submittedName>
</protein>
<gene>
    <name evidence="2" type="ORF">PX52LOC_01232</name>
</gene>
<evidence type="ECO:0000256" key="1">
    <source>
        <dbReference type="SAM" id="MobiDB-lite"/>
    </source>
</evidence>
<dbReference type="Gene3D" id="1.25.40.20">
    <property type="entry name" value="Ankyrin repeat-containing domain"/>
    <property type="match status" value="1"/>
</dbReference>
<keyword evidence="3" id="KW-1185">Reference proteome</keyword>
<dbReference type="AlphaFoldDB" id="A0A5C1AB36"/>
<dbReference type="KEGG" id="lrs:PX52LOC_01232"/>
<dbReference type="Proteomes" id="UP000324974">
    <property type="component" value="Chromosome"/>
</dbReference>